<dbReference type="SUPFAM" id="SSF57783">
    <property type="entry name" value="Zinc beta-ribbon"/>
    <property type="match status" value="1"/>
</dbReference>
<dbReference type="Gene3D" id="1.10.860.10">
    <property type="entry name" value="DNAb Helicase, Chain A"/>
    <property type="match status" value="1"/>
</dbReference>
<dbReference type="Proteomes" id="UP000184128">
    <property type="component" value="Unassembled WGS sequence"/>
</dbReference>
<dbReference type="FunFam" id="3.90.580.10:FF:000001">
    <property type="entry name" value="DNA primase"/>
    <property type="match status" value="1"/>
</dbReference>
<dbReference type="GO" id="GO:0003899">
    <property type="term" value="F:DNA-directed RNA polymerase activity"/>
    <property type="evidence" value="ECO:0007669"/>
    <property type="project" value="UniProtKB-UniRule"/>
</dbReference>
<dbReference type="HAMAP" id="MF_00974">
    <property type="entry name" value="DNA_primase_DnaG"/>
    <property type="match status" value="1"/>
</dbReference>
<dbReference type="SMART" id="SM00400">
    <property type="entry name" value="ZnF_CHCC"/>
    <property type="match status" value="1"/>
</dbReference>
<dbReference type="InterPro" id="IPR037068">
    <property type="entry name" value="DNA_primase_core_N_sf"/>
</dbReference>
<dbReference type="AlphaFoldDB" id="A0A1M4Y4R7"/>
<dbReference type="GO" id="GO:1990077">
    <property type="term" value="C:primosome complex"/>
    <property type="evidence" value="ECO:0007669"/>
    <property type="project" value="UniProtKB-KW"/>
</dbReference>
<comment type="function">
    <text evidence="12 13">RNA polymerase that catalyzes the synthesis of short RNA molecules used as primers for DNA polymerase during DNA replication.</text>
</comment>
<evidence type="ECO:0000256" key="2">
    <source>
        <dbReference type="ARBA" id="ARBA00022515"/>
    </source>
</evidence>
<accession>A0A1M4Y4R7</accession>
<evidence type="ECO:0000256" key="6">
    <source>
        <dbReference type="ARBA" id="ARBA00022723"/>
    </source>
</evidence>
<dbReference type="Gene3D" id="3.40.1360.10">
    <property type="match status" value="1"/>
</dbReference>
<keyword evidence="10 12" id="KW-0238">DNA-binding</keyword>
<keyword evidence="11 12" id="KW-0804">Transcription</keyword>
<comment type="domain">
    <text evidence="12">Contains an N-terminal zinc-binding domain, a central core domain that contains the primase activity, and a C-terminal DnaB-binding domain.</text>
</comment>
<evidence type="ECO:0000313" key="16">
    <source>
        <dbReference type="EMBL" id="SHF00563.1"/>
    </source>
</evidence>
<dbReference type="Pfam" id="PF13155">
    <property type="entry name" value="Toprim_2"/>
    <property type="match status" value="1"/>
</dbReference>
<dbReference type="GO" id="GO:0005737">
    <property type="term" value="C:cytoplasm"/>
    <property type="evidence" value="ECO:0007669"/>
    <property type="project" value="TreeGrafter"/>
</dbReference>
<evidence type="ECO:0000256" key="9">
    <source>
        <dbReference type="ARBA" id="ARBA00022842"/>
    </source>
</evidence>
<dbReference type="Pfam" id="PF01807">
    <property type="entry name" value="Zn_ribbon_DnaG"/>
    <property type="match status" value="1"/>
</dbReference>
<dbReference type="InterPro" id="IPR006171">
    <property type="entry name" value="TOPRIM_dom"/>
</dbReference>
<name>A0A1M4Y4R7_9LACT</name>
<dbReference type="STRING" id="1121025.SAMN02745249_01611"/>
<dbReference type="CDD" id="cd03364">
    <property type="entry name" value="TOPRIM_DnaG_primases"/>
    <property type="match status" value="1"/>
</dbReference>
<dbReference type="InterPro" id="IPR006295">
    <property type="entry name" value="DNA_primase_DnaG"/>
</dbReference>
<keyword evidence="6 12" id="KW-0479">Metal-binding</keyword>
<dbReference type="EC" id="2.7.7.101" evidence="12"/>
<keyword evidence="1 12" id="KW-0240">DNA-directed RNA polymerase</keyword>
<dbReference type="EMBL" id="FQUF01000025">
    <property type="protein sequence ID" value="SHF00563.1"/>
    <property type="molecule type" value="Genomic_DNA"/>
</dbReference>
<keyword evidence="2 12" id="KW-0639">Primosome</keyword>
<dbReference type="PROSITE" id="PS50880">
    <property type="entry name" value="TOPRIM"/>
    <property type="match status" value="1"/>
</dbReference>
<sequence>MVRIPDATVDDIRKNTDIVDIISQYLQLRKSGQNHFAHCPFHEDKTPSFSVNDQKQIFYCFSCGRGGNVFNFLKEIEGLTYPEAIIKTAELINYPLDQNLISQVSNQEVNEDSAIGKLNSINRLAKSFYHHILVNTQIGKAALEYLLDRGMTRETIDEFELGFSPPQRNALYLYFDSQKDVAFDIETYQNSGLFSINHSPESDEFLDRFSNRIIFPLHNEQGKTIGFSGRIFDNENKSFQTAKYLNTPETPLFNKSKVIYNFDKAKASIRRENEAVFFEGYMDVISAWQAGVKNAVASMGTSLTEEQIKSMDRFTDHIVLAFDGDDAGNDAIKRSIDFLTTKTHFNLEVVTFPSGLDPDDYIQKFGKHQFFEFLTHGRDTYIGFLMQYYKRDKNLSNESEQITYIEEVLRELTQVDSLIEREIYLNQLAEEFKVSLDTLKSQFESVMDIVQTKQLNEMKQQQRMQQSQVPKLQVSYQDKPKFSLIEQAERMLLNRLFYDEEAWITLKKLDPDFHFNHESHQLIFILFESYREDDLELTDTEGFLDYLQDDQLKKKVAEIFLIDLGELKDGEINDYVHVIKNISPVKETIAQKTEELREAQKQGNTSKQNSLAIEIINLNKKLKNNKQ</sequence>
<evidence type="ECO:0000256" key="12">
    <source>
        <dbReference type="HAMAP-Rule" id="MF_00974"/>
    </source>
</evidence>
<dbReference type="GO" id="GO:0008270">
    <property type="term" value="F:zinc ion binding"/>
    <property type="evidence" value="ECO:0007669"/>
    <property type="project" value="UniProtKB-UniRule"/>
</dbReference>
<dbReference type="InterPro" id="IPR050219">
    <property type="entry name" value="DnaG_primase"/>
</dbReference>
<dbReference type="Pfam" id="PF08275">
    <property type="entry name" value="DNAG_N"/>
    <property type="match status" value="1"/>
</dbReference>
<feature type="domain" description="Toprim" evidence="15">
    <location>
        <begin position="273"/>
        <end position="355"/>
    </location>
</feature>
<keyword evidence="17" id="KW-1185">Reference proteome</keyword>
<dbReference type="InterPro" id="IPR034151">
    <property type="entry name" value="TOPRIM_DnaG_bac"/>
</dbReference>
<dbReference type="Gene3D" id="3.90.980.10">
    <property type="entry name" value="DNA primase, catalytic core, N-terminal domain"/>
    <property type="match status" value="1"/>
</dbReference>
<evidence type="ECO:0000256" key="5">
    <source>
        <dbReference type="ARBA" id="ARBA00022705"/>
    </source>
</evidence>
<evidence type="ECO:0000256" key="7">
    <source>
        <dbReference type="ARBA" id="ARBA00022771"/>
    </source>
</evidence>
<organism evidence="16 17">
    <name type="scientific">Atopostipes suicloacalis DSM 15692</name>
    <dbReference type="NCBI Taxonomy" id="1121025"/>
    <lineage>
        <taxon>Bacteria</taxon>
        <taxon>Bacillati</taxon>
        <taxon>Bacillota</taxon>
        <taxon>Bacilli</taxon>
        <taxon>Lactobacillales</taxon>
        <taxon>Carnobacteriaceae</taxon>
        <taxon>Atopostipes</taxon>
    </lineage>
</organism>
<keyword evidence="9" id="KW-0460">Magnesium</keyword>
<comment type="cofactor">
    <cofactor evidence="12 13 14">
        <name>Zn(2+)</name>
        <dbReference type="ChEBI" id="CHEBI:29105"/>
    </cofactor>
    <text evidence="12 13 14">Binds 1 zinc ion per monomer.</text>
</comment>
<dbReference type="GO" id="GO:0003677">
    <property type="term" value="F:DNA binding"/>
    <property type="evidence" value="ECO:0007669"/>
    <property type="project" value="UniProtKB-KW"/>
</dbReference>
<dbReference type="NCBIfam" id="TIGR01391">
    <property type="entry name" value="dnaG"/>
    <property type="match status" value="1"/>
</dbReference>
<dbReference type="InterPro" id="IPR002694">
    <property type="entry name" value="Znf_CHC2"/>
</dbReference>
<comment type="similarity">
    <text evidence="12 13">Belongs to the DnaG primase family.</text>
</comment>
<dbReference type="Pfam" id="PF10410">
    <property type="entry name" value="DnaB_bind"/>
    <property type="match status" value="1"/>
</dbReference>
<dbReference type="InterPro" id="IPR019475">
    <property type="entry name" value="DNA_primase_DnaB-bd"/>
</dbReference>
<dbReference type="InterPro" id="IPR013264">
    <property type="entry name" value="DNAG_N"/>
</dbReference>
<dbReference type="PANTHER" id="PTHR30313:SF2">
    <property type="entry name" value="DNA PRIMASE"/>
    <property type="match status" value="1"/>
</dbReference>
<evidence type="ECO:0000256" key="13">
    <source>
        <dbReference type="PIRNR" id="PIRNR002811"/>
    </source>
</evidence>
<keyword evidence="5 12" id="KW-0235">DNA replication</keyword>
<evidence type="ECO:0000256" key="8">
    <source>
        <dbReference type="ARBA" id="ARBA00022833"/>
    </source>
</evidence>
<dbReference type="InterPro" id="IPR016136">
    <property type="entry name" value="DNA_helicase_N/primase_C"/>
</dbReference>
<protein>
    <recommendedName>
        <fullName evidence="12 13">DNA primase</fullName>
        <ecNumber evidence="12">2.7.7.101</ecNumber>
    </recommendedName>
</protein>
<comment type="subunit">
    <text evidence="12">Monomer. Interacts with DnaB.</text>
</comment>
<evidence type="ECO:0000256" key="10">
    <source>
        <dbReference type="ARBA" id="ARBA00023125"/>
    </source>
</evidence>
<proteinExistence type="inferred from homology"/>
<keyword evidence="3 12" id="KW-0808">Transferase</keyword>
<reference evidence="16 17" key="1">
    <citation type="submission" date="2016-11" db="EMBL/GenBank/DDBJ databases">
        <authorList>
            <person name="Jaros S."/>
            <person name="Januszkiewicz K."/>
            <person name="Wedrychowicz H."/>
        </authorList>
    </citation>
    <scope>NUCLEOTIDE SEQUENCE [LARGE SCALE GENOMIC DNA]</scope>
    <source>
        <strain evidence="16 17">DSM 15692</strain>
    </source>
</reference>
<evidence type="ECO:0000256" key="3">
    <source>
        <dbReference type="ARBA" id="ARBA00022679"/>
    </source>
</evidence>
<dbReference type="PANTHER" id="PTHR30313">
    <property type="entry name" value="DNA PRIMASE"/>
    <property type="match status" value="1"/>
</dbReference>
<comment type="catalytic activity">
    <reaction evidence="12">
        <text>ssDNA + n NTP = ssDNA/pppN(pN)n-1 hybrid + (n-1) diphosphate.</text>
        <dbReference type="EC" id="2.7.7.101"/>
    </reaction>
</comment>
<dbReference type="Gene3D" id="3.90.580.10">
    <property type="entry name" value="Zinc finger, CHC2-type domain"/>
    <property type="match status" value="1"/>
</dbReference>
<dbReference type="OrthoDB" id="9803773at2"/>
<keyword evidence="4 12" id="KW-0548">Nucleotidyltransferase</keyword>
<dbReference type="GO" id="GO:0000428">
    <property type="term" value="C:DNA-directed RNA polymerase complex"/>
    <property type="evidence" value="ECO:0007669"/>
    <property type="project" value="UniProtKB-KW"/>
</dbReference>
<evidence type="ECO:0000256" key="11">
    <source>
        <dbReference type="ARBA" id="ARBA00023163"/>
    </source>
</evidence>
<dbReference type="SMART" id="SM00493">
    <property type="entry name" value="TOPRIM"/>
    <property type="match status" value="1"/>
</dbReference>
<dbReference type="GO" id="GO:0006269">
    <property type="term" value="P:DNA replication, synthesis of primer"/>
    <property type="evidence" value="ECO:0007669"/>
    <property type="project" value="UniProtKB-UniRule"/>
</dbReference>
<evidence type="ECO:0000313" key="17">
    <source>
        <dbReference type="Proteomes" id="UP000184128"/>
    </source>
</evidence>
<keyword evidence="7 12" id="KW-0863">Zinc-finger</keyword>
<gene>
    <name evidence="12" type="primary">dnaG</name>
    <name evidence="16" type="ORF">SAMN02745249_01611</name>
</gene>
<evidence type="ECO:0000256" key="14">
    <source>
        <dbReference type="PIRSR" id="PIRSR002811-1"/>
    </source>
</evidence>
<dbReference type="PIRSF" id="PIRSF002811">
    <property type="entry name" value="DnaG"/>
    <property type="match status" value="1"/>
</dbReference>
<dbReference type="InterPro" id="IPR036977">
    <property type="entry name" value="DNA_primase_Znf_CHC2"/>
</dbReference>
<evidence type="ECO:0000259" key="15">
    <source>
        <dbReference type="PROSITE" id="PS50880"/>
    </source>
</evidence>
<evidence type="ECO:0000256" key="1">
    <source>
        <dbReference type="ARBA" id="ARBA00022478"/>
    </source>
</evidence>
<dbReference type="SUPFAM" id="SSF56731">
    <property type="entry name" value="DNA primase core"/>
    <property type="match status" value="1"/>
</dbReference>
<keyword evidence="8 12" id="KW-0862">Zinc</keyword>
<dbReference type="InterPro" id="IPR030846">
    <property type="entry name" value="DnaG_bac"/>
</dbReference>
<dbReference type="RefSeq" id="WP_159431734.1">
    <property type="nucleotide sequence ID" value="NZ_FQUF01000025.1"/>
</dbReference>
<feature type="zinc finger region" description="CHC2-type" evidence="12 14">
    <location>
        <begin position="39"/>
        <end position="63"/>
    </location>
</feature>
<evidence type="ECO:0000256" key="4">
    <source>
        <dbReference type="ARBA" id="ARBA00022695"/>
    </source>
</evidence>